<dbReference type="EMBL" id="JAWQEG010003813">
    <property type="protein sequence ID" value="KAK3864349.1"/>
    <property type="molecule type" value="Genomic_DNA"/>
</dbReference>
<organism evidence="2 3">
    <name type="scientific">Petrolisthes cinctipes</name>
    <name type="common">Flat porcelain crab</name>
    <dbReference type="NCBI Taxonomy" id="88211"/>
    <lineage>
        <taxon>Eukaryota</taxon>
        <taxon>Metazoa</taxon>
        <taxon>Ecdysozoa</taxon>
        <taxon>Arthropoda</taxon>
        <taxon>Crustacea</taxon>
        <taxon>Multicrustacea</taxon>
        <taxon>Malacostraca</taxon>
        <taxon>Eumalacostraca</taxon>
        <taxon>Eucarida</taxon>
        <taxon>Decapoda</taxon>
        <taxon>Pleocyemata</taxon>
        <taxon>Anomura</taxon>
        <taxon>Galatheoidea</taxon>
        <taxon>Porcellanidae</taxon>
        <taxon>Petrolisthes</taxon>
    </lineage>
</organism>
<gene>
    <name evidence="2" type="ORF">Pcinc_029962</name>
</gene>
<dbReference type="Proteomes" id="UP001286313">
    <property type="component" value="Unassembled WGS sequence"/>
</dbReference>
<accession>A0AAE1EZS7</accession>
<evidence type="ECO:0000313" key="2">
    <source>
        <dbReference type="EMBL" id="KAK3864349.1"/>
    </source>
</evidence>
<evidence type="ECO:0000313" key="3">
    <source>
        <dbReference type="Proteomes" id="UP001286313"/>
    </source>
</evidence>
<protein>
    <submittedName>
        <fullName evidence="2">Uncharacterized protein</fullName>
    </submittedName>
</protein>
<reference evidence="2" key="1">
    <citation type="submission" date="2023-10" db="EMBL/GenBank/DDBJ databases">
        <title>Genome assemblies of two species of porcelain crab, Petrolisthes cinctipes and Petrolisthes manimaculis (Anomura: Porcellanidae).</title>
        <authorList>
            <person name="Angst P."/>
        </authorList>
    </citation>
    <scope>NUCLEOTIDE SEQUENCE</scope>
    <source>
        <strain evidence="2">PB745_01</strain>
        <tissue evidence="2">Gill</tissue>
    </source>
</reference>
<sequence>MKIRIEQAGPFGRAEDIFMRVWNALVLDHVKCGGKHAATSKSCDSYKRKHKELALRATERLRFTEAKACVLVSSSPGVEMEAASDDLKKMRSKESLNDSPLTKVQTSIANEDSEKDLCSATWAVVMPKLLRDHGGLSGTPVSTSCSGVEESRSLDIQRTRSISPSDPPPGS</sequence>
<proteinExistence type="predicted"/>
<evidence type="ECO:0000256" key="1">
    <source>
        <dbReference type="SAM" id="MobiDB-lite"/>
    </source>
</evidence>
<feature type="compositionally biased region" description="Basic and acidic residues" evidence="1">
    <location>
        <begin position="149"/>
        <end position="158"/>
    </location>
</feature>
<dbReference type="AlphaFoldDB" id="A0AAE1EZS7"/>
<keyword evidence="3" id="KW-1185">Reference proteome</keyword>
<name>A0AAE1EZS7_PETCI</name>
<feature type="region of interest" description="Disordered" evidence="1">
    <location>
        <begin position="132"/>
        <end position="171"/>
    </location>
</feature>
<comment type="caution">
    <text evidence="2">The sequence shown here is derived from an EMBL/GenBank/DDBJ whole genome shotgun (WGS) entry which is preliminary data.</text>
</comment>